<dbReference type="RefSeq" id="WP_119656220.1">
    <property type="nucleotide sequence ID" value="NZ_JBHUOI010000044.1"/>
</dbReference>
<evidence type="ECO:0000313" key="1">
    <source>
        <dbReference type="EMBL" id="RIY09073.1"/>
    </source>
</evidence>
<dbReference type="Proteomes" id="UP000284250">
    <property type="component" value="Unassembled WGS sequence"/>
</dbReference>
<name>A0A418QV81_9BACT</name>
<dbReference type="EMBL" id="QYCN01000018">
    <property type="protein sequence ID" value="RIY09073.1"/>
    <property type="molecule type" value="Genomic_DNA"/>
</dbReference>
<proteinExistence type="predicted"/>
<comment type="caution">
    <text evidence="1">The sequence shown here is derived from an EMBL/GenBank/DDBJ whole genome shotgun (WGS) entry which is preliminary data.</text>
</comment>
<dbReference type="AlphaFoldDB" id="A0A418QV81"/>
<sequence length="101" mass="11872">MTYLEFCFLPETILRKTSEGALYGFWRQYGDIYGESRIVKEWLDDIGWHLVEPTEDDSKDLNLFLGHDEFWTWSGGKVEQDLSASEGISLFEKLRKLFAKK</sequence>
<organism evidence="1 2">
    <name type="scientific">Hymenobacter rubripertinctus</name>
    <dbReference type="NCBI Taxonomy" id="2029981"/>
    <lineage>
        <taxon>Bacteria</taxon>
        <taxon>Pseudomonadati</taxon>
        <taxon>Bacteroidota</taxon>
        <taxon>Cytophagia</taxon>
        <taxon>Cytophagales</taxon>
        <taxon>Hymenobacteraceae</taxon>
        <taxon>Hymenobacter</taxon>
    </lineage>
</organism>
<keyword evidence="2" id="KW-1185">Reference proteome</keyword>
<evidence type="ECO:0000313" key="2">
    <source>
        <dbReference type="Proteomes" id="UP000284250"/>
    </source>
</evidence>
<accession>A0A418QV81</accession>
<reference evidence="1 2" key="1">
    <citation type="submission" date="2019-01" db="EMBL/GenBank/DDBJ databases">
        <title>Hymenobacter humicola sp. nov., isolated from soils in Antarctica.</title>
        <authorList>
            <person name="Sedlacek I."/>
            <person name="Holochova P."/>
            <person name="Kralova S."/>
            <person name="Pantucek R."/>
            <person name="Stankova E."/>
            <person name="Vrbovska V."/>
            <person name="Kristofova L."/>
            <person name="Svec P."/>
            <person name="Busse H.-J."/>
        </authorList>
    </citation>
    <scope>NUCLEOTIDE SEQUENCE [LARGE SCALE GENOMIC DNA]</scope>
    <source>
        <strain evidence="1 2">CCM 8852</strain>
    </source>
</reference>
<gene>
    <name evidence="1" type="ORF">D0T11_12940</name>
</gene>
<protein>
    <submittedName>
        <fullName evidence="1">Uncharacterized protein</fullName>
    </submittedName>
</protein>